<dbReference type="SUPFAM" id="SSF54427">
    <property type="entry name" value="NTF2-like"/>
    <property type="match status" value="1"/>
</dbReference>
<dbReference type="RefSeq" id="WP_090118615.1">
    <property type="nucleotide sequence ID" value="NZ_FNNJ01000001.1"/>
</dbReference>
<dbReference type="PANTHER" id="PTHR41252:SF1">
    <property type="entry name" value="BLR2505 PROTEIN"/>
    <property type="match status" value="1"/>
</dbReference>
<sequence>MNTEQNKQLVLDFWASFHNADVEKAFSYLDDNVQWRAMGVKGELPVSGIMDKNGIGDLIKTVKEMMPNGLELKTLSLTAEDNRVANEVESYGELTNGKVYNNLYHFFIEISNGKIVKIKEYMDTIHVKEIFIG</sequence>
<organism evidence="2 3">
    <name type="scientific">Lutibacter oricola</name>
    <dbReference type="NCBI Taxonomy" id="762486"/>
    <lineage>
        <taxon>Bacteria</taxon>
        <taxon>Pseudomonadati</taxon>
        <taxon>Bacteroidota</taxon>
        <taxon>Flavobacteriia</taxon>
        <taxon>Flavobacteriales</taxon>
        <taxon>Flavobacteriaceae</taxon>
        <taxon>Lutibacter</taxon>
    </lineage>
</organism>
<gene>
    <name evidence="2" type="ORF">SAMN05444411_101101</name>
</gene>
<proteinExistence type="predicted"/>
<feature type="domain" description="SnoaL-like" evidence="1">
    <location>
        <begin position="11"/>
        <end position="117"/>
    </location>
</feature>
<evidence type="ECO:0000259" key="1">
    <source>
        <dbReference type="Pfam" id="PF12680"/>
    </source>
</evidence>
<evidence type="ECO:0000313" key="3">
    <source>
        <dbReference type="Proteomes" id="UP000199595"/>
    </source>
</evidence>
<dbReference type="InterPro" id="IPR032710">
    <property type="entry name" value="NTF2-like_dom_sf"/>
</dbReference>
<dbReference type="OrthoDB" id="6657864at2"/>
<accession>A0A1H2QXG0</accession>
<reference evidence="2 3" key="1">
    <citation type="submission" date="2016-10" db="EMBL/GenBank/DDBJ databases">
        <authorList>
            <person name="de Groot N.N."/>
        </authorList>
    </citation>
    <scope>NUCLEOTIDE SEQUENCE [LARGE SCALE GENOMIC DNA]</scope>
    <source>
        <strain evidence="2 3">DSM 24956</strain>
    </source>
</reference>
<protein>
    <recommendedName>
        <fullName evidence="1">SnoaL-like domain-containing protein</fullName>
    </recommendedName>
</protein>
<dbReference type="PANTHER" id="PTHR41252">
    <property type="entry name" value="BLR2505 PROTEIN"/>
    <property type="match status" value="1"/>
</dbReference>
<dbReference type="InterPro" id="IPR037401">
    <property type="entry name" value="SnoaL-like"/>
</dbReference>
<dbReference type="EMBL" id="FNNJ01000001">
    <property type="protein sequence ID" value="SDW11811.1"/>
    <property type="molecule type" value="Genomic_DNA"/>
</dbReference>
<evidence type="ECO:0000313" key="2">
    <source>
        <dbReference type="EMBL" id="SDW11811.1"/>
    </source>
</evidence>
<dbReference type="Pfam" id="PF12680">
    <property type="entry name" value="SnoaL_2"/>
    <property type="match status" value="1"/>
</dbReference>
<dbReference type="Proteomes" id="UP000199595">
    <property type="component" value="Unassembled WGS sequence"/>
</dbReference>
<dbReference type="AlphaFoldDB" id="A0A1H2QXG0"/>
<keyword evidence="3" id="KW-1185">Reference proteome</keyword>
<name>A0A1H2QXG0_9FLAO</name>
<dbReference type="STRING" id="762486.SAMN05444411_101101"/>
<dbReference type="Gene3D" id="3.10.450.50">
    <property type="match status" value="1"/>
</dbReference>